<dbReference type="Pfam" id="PF08699">
    <property type="entry name" value="ArgoL1"/>
    <property type="match status" value="1"/>
</dbReference>
<reference evidence="2" key="1">
    <citation type="journal article" date="2021" name="Proc. Natl. Acad. Sci. U.S.A.">
        <title>Three genomes in the algal genus Volvox reveal the fate of a haploid sex-determining region after a transition to homothallism.</title>
        <authorList>
            <person name="Yamamoto K."/>
            <person name="Hamaji T."/>
            <person name="Kawai-Toyooka H."/>
            <person name="Matsuzaki R."/>
            <person name="Takahashi F."/>
            <person name="Nishimura Y."/>
            <person name="Kawachi M."/>
            <person name="Noguchi H."/>
            <person name="Minakuchi Y."/>
            <person name="Umen J.G."/>
            <person name="Toyoda A."/>
            <person name="Nozaki H."/>
        </authorList>
    </citation>
    <scope>NUCLEOTIDE SEQUENCE</scope>
    <source>
        <strain evidence="2">NIES-3785</strain>
    </source>
</reference>
<accession>A0A8J4GMK6</accession>
<proteinExistence type="predicted"/>
<name>A0A8J4GMK6_9CHLO</name>
<evidence type="ECO:0000313" key="2">
    <source>
        <dbReference type="EMBL" id="GIM10149.1"/>
    </source>
</evidence>
<sequence>MSLPPNRLPPPQVTLKHVAIVDLTSLNDFYLQQHKMPPRDAMQVLDVVVRHAFAATLNCTLIGRSIFFTGCLEARPIRFGSVEVIQGVKQAIKATEAGVRINVDATFGAFLAECELGELLFDSLNRRDGDLHEFHVAAKKLVGFKIQFP</sequence>
<organism evidence="2 3">
    <name type="scientific">Volvox reticuliferus</name>
    <dbReference type="NCBI Taxonomy" id="1737510"/>
    <lineage>
        <taxon>Eukaryota</taxon>
        <taxon>Viridiplantae</taxon>
        <taxon>Chlorophyta</taxon>
        <taxon>core chlorophytes</taxon>
        <taxon>Chlorophyceae</taxon>
        <taxon>CS clade</taxon>
        <taxon>Chlamydomonadales</taxon>
        <taxon>Volvocaceae</taxon>
        <taxon>Volvox</taxon>
    </lineage>
</organism>
<dbReference type="AlphaFoldDB" id="A0A8J4GMK6"/>
<dbReference type="EMBL" id="BNCQ01000033">
    <property type="protein sequence ID" value="GIM10149.1"/>
    <property type="molecule type" value="Genomic_DNA"/>
</dbReference>
<dbReference type="SMART" id="SM01163">
    <property type="entry name" value="DUF1785"/>
    <property type="match status" value="1"/>
</dbReference>
<dbReference type="SUPFAM" id="SSF101690">
    <property type="entry name" value="PAZ domain"/>
    <property type="match status" value="1"/>
</dbReference>
<feature type="domain" description="Argonaute linker 1" evidence="1">
    <location>
        <begin position="60"/>
        <end position="113"/>
    </location>
</feature>
<feature type="non-terminal residue" evidence="2">
    <location>
        <position position="1"/>
    </location>
</feature>
<dbReference type="InterPro" id="IPR036085">
    <property type="entry name" value="PAZ_dom_sf"/>
</dbReference>
<dbReference type="InterPro" id="IPR014811">
    <property type="entry name" value="ArgoL1"/>
</dbReference>
<evidence type="ECO:0000259" key="1">
    <source>
        <dbReference type="SMART" id="SM01163"/>
    </source>
</evidence>
<protein>
    <recommendedName>
        <fullName evidence="1">Argonaute linker 1 domain-containing protein</fullName>
    </recommendedName>
</protein>
<gene>
    <name evidence="2" type="ORF">Vretimale_13870</name>
</gene>
<dbReference type="Proteomes" id="UP000722791">
    <property type="component" value="Unassembled WGS sequence"/>
</dbReference>
<evidence type="ECO:0000313" key="3">
    <source>
        <dbReference type="Proteomes" id="UP000722791"/>
    </source>
</evidence>
<comment type="caution">
    <text evidence="2">The sequence shown here is derived from an EMBL/GenBank/DDBJ whole genome shotgun (WGS) entry which is preliminary data.</text>
</comment>
<dbReference type="PANTHER" id="PTHR22891">
    <property type="entry name" value="EUKARYOTIC TRANSLATION INITIATION FACTOR 2C"/>
    <property type="match status" value="1"/>
</dbReference>